<feature type="non-terminal residue" evidence="1">
    <location>
        <position position="1"/>
    </location>
</feature>
<dbReference type="Proteomes" id="UP000245626">
    <property type="component" value="Unassembled WGS sequence"/>
</dbReference>
<sequence>PRSWLEARKYAVLIDAGSSGSRMQVYSWKDPKLDRAMRESKGLDVKTLPKVEKGTWEGSGLDWTYKVEPGLSSFAQNPAGVAGYLKPLMERAESIVPQSAWADTPIYIMATAGMRLLTDVERNGILNQACQYVKQHTSFRLDGTGNCENHIQVISGEEEGLLGWISINYLMDGFQIRSKSLIETGNQGKAAAEGKSTFGFLDMGGASTQIAFEPSKKAMEKQGYEAAKEDLKPVVLRMLDGTQVTHNVFVTTFLGFGTNQARERYVHELMSNGGAGLESVATLGDGSKVKLTTDPCLPRGLQLTDPATKSSLVGTGSFTSCLESTQPLLDKGATCSHPPCLFHGVHVPPIDFSVNHFIGVSEYWFSSNDIFGQGGVYDYVSFQKAAVDFCGKPWEELKSSLDAGGVFGPQVELNRLQMQCFKAAWMVTVLHEGIGLPRIVDHKGEGDGKDHTVEAQDKADAKNLFQSVNDVDGFSVSWTLGKAVLEASKEILPAPGTAAAAAPLPHVADAGQAAAVDKAGAWNKWKPSWSSAVEGGKLPSIHAGKEALNPAPLAAVILVFLFAFLTCVCTRGRGPRASRRRAAIKEMLPPPFGTCGGLLGGKRAGRGDYILASMEEANESDKVAEFTNYKPGPEVDGEYYLSGSEGSSEDGRLMSPRIKLHVRKGSSDGGILSTVTSPLRRAIKGVSGLVPTLAWARSRSMGRRDPPLMSATPRNSPGLPSVSGRMPVRKGASSPPFGSNRSSRPASPAFVTLTSGLLGSSISRPASRTASRAPTPTFGARSVSTT</sequence>
<organism evidence="1 2">
    <name type="scientific">Violaceomyces palustris</name>
    <dbReference type="NCBI Taxonomy" id="1673888"/>
    <lineage>
        <taxon>Eukaryota</taxon>
        <taxon>Fungi</taxon>
        <taxon>Dikarya</taxon>
        <taxon>Basidiomycota</taxon>
        <taxon>Ustilaginomycotina</taxon>
        <taxon>Ustilaginomycetes</taxon>
        <taxon>Violaceomycetales</taxon>
        <taxon>Violaceomycetaceae</taxon>
        <taxon>Violaceomyces</taxon>
    </lineage>
</organism>
<evidence type="ECO:0000313" key="1">
    <source>
        <dbReference type="EMBL" id="PWN51436.1"/>
    </source>
</evidence>
<accession>A0ACD0P092</accession>
<dbReference type="EMBL" id="KZ819843">
    <property type="protein sequence ID" value="PWN51436.1"/>
    <property type="molecule type" value="Genomic_DNA"/>
</dbReference>
<protein>
    <submittedName>
        <fullName evidence="1">Uncharacterized protein</fullName>
    </submittedName>
</protein>
<feature type="non-terminal residue" evidence="1">
    <location>
        <position position="786"/>
    </location>
</feature>
<evidence type="ECO:0000313" key="2">
    <source>
        <dbReference type="Proteomes" id="UP000245626"/>
    </source>
</evidence>
<reference evidence="1 2" key="1">
    <citation type="journal article" date="2018" name="Mol. Biol. Evol.">
        <title>Broad Genomic Sampling Reveals a Smut Pathogenic Ancestry of the Fungal Clade Ustilaginomycotina.</title>
        <authorList>
            <person name="Kijpornyongpan T."/>
            <person name="Mondo S.J."/>
            <person name="Barry K."/>
            <person name="Sandor L."/>
            <person name="Lee J."/>
            <person name="Lipzen A."/>
            <person name="Pangilinan J."/>
            <person name="LaButti K."/>
            <person name="Hainaut M."/>
            <person name="Henrissat B."/>
            <person name="Grigoriev I.V."/>
            <person name="Spatafora J.W."/>
            <person name="Aime M.C."/>
        </authorList>
    </citation>
    <scope>NUCLEOTIDE SEQUENCE [LARGE SCALE GENOMIC DNA]</scope>
    <source>
        <strain evidence="1 2">SA 807</strain>
    </source>
</reference>
<proteinExistence type="predicted"/>
<name>A0ACD0P092_9BASI</name>
<gene>
    <name evidence="1" type="ORF">IE53DRAFT_299475</name>
</gene>
<keyword evidence="2" id="KW-1185">Reference proteome</keyword>